<reference evidence="1" key="1">
    <citation type="journal article" date="2023" name="Mol. Phylogenet. Evol.">
        <title>Genome-scale phylogeny and comparative genomics of the fungal order Sordariales.</title>
        <authorList>
            <person name="Hensen N."/>
            <person name="Bonometti L."/>
            <person name="Westerberg I."/>
            <person name="Brannstrom I.O."/>
            <person name="Guillou S."/>
            <person name="Cros-Aarteil S."/>
            <person name="Calhoun S."/>
            <person name="Haridas S."/>
            <person name="Kuo A."/>
            <person name="Mondo S."/>
            <person name="Pangilinan J."/>
            <person name="Riley R."/>
            <person name="LaButti K."/>
            <person name="Andreopoulos B."/>
            <person name="Lipzen A."/>
            <person name="Chen C."/>
            <person name="Yan M."/>
            <person name="Daum C."/>
            <person name="Ng V."/>
            <person name="Clum A."/>
            <person name="Steindorff A."/>
            <person name="Ohm R.A."/>
            <person name="Martin F."/>
            <person name="Silar P."/>
            <person name="Natvig D.O."/>
            <person name="Lalanne C."/>
            <person name="Gautier V."/>
            <person name="Ament-Velasquez S.L."/>
            <person name="Kruys A."/>
            <person name="Hutchinson M.I."/>
            <person name="Powell A.J."/>
            <person name="Barry K."/>
            <person name="Miller A.N."/>
            <person name="Grigoriev I.V."/>
            <person name="Debuchy R."/>
            <person name="Gladieux P."/>
            <person name="Hiltunen Thoren M."/>
            <person name="Johannesson H."/>
        </authorList>
    </citation>
    <scope>NUCLEOTIDE SEQUENCE</scope>
    <source>
        <strain evidence="1">PSN243</strain>
    </source>
</reference>
<evidence type="ECO:0000313" key="1">
    <source>
        <dbReference type="EMBL" id="KAK4455646.1"/>
    </source>
</evidence>
<accession>A0AAV9H998</accession>
<dbReference type="AlphaFoldDB" id="A0AAV9H998"/>
<gene>
    <name evidence="1" type="ORF">QBC34DRAFT_72236</name>
</gene>
<sequence length="242" mass="27749">MRVTLGRLRLLDVETWQTAMLPLRLCYLLDQAAKKTSRQRNTPEPGTSCCSQTGPKHCLLGWARRRSERIVVRPHIRFQRCKRDRPFASCTNRRCVRRVGEHARHQIICLVVIRRLPSLHVREGHWKLGKEESWNGDQSLARATRSQKCGRELLECGAWAGSVASLARDITATSISPPPVTCKIASLAARQPRKTCQDLRQRMRMLARGRFRRTPAWWSVLPMLPRGGLHRRLSLRPARQGG</sequence>
<proteinExistence type="predicted"/>
<keyword evidence="2" id="KW-1185">Reference proteome</keyword>
<name>A0AAV9H998_9PEZI</name>
<dbReference type="EMBL" id="MU865914">
    <property type="protein sequence ID" value="KAK4455646.1"/>
    <property type="molecule type" value="Genomic_DNA"/>
</dbReference>
<dbReference type="Proteomes" id="UP001321760">
    <property type="component" value="Unassembled WGS sequence"/>
</dbReference>
<evidence type="ECO:0000313" key="2">
    <source>
        <dbReference type="Proteomes" id="UP001321760"/>
    </source>
</evidence>
<comment type="caution">
    <text evidence="1">The sequence shown here is derived from an EMBL/GenBank/DDBJ whole genome shotgun (WGS) entry which is preliminary data.</text>
</comment>
<organism evidence="1 2">
    <name type="scientific">Podospora aff. communis PSN243</name>
    <dbReference type="NCBI Taxonomy" id="3040156"/>
    <lineage>
        <taxon>Eukaryota</taxon>
        <taxon>Fungi</taxon>
        <taxon>Dikarya</taxon>
        <taxon>Ascomycota</taxon>
        <taxon>Pezizomycotina</taxon>
        <taxon>Sordariomycetes</taxon>
        <taxon>Sordariomycetidae</taxon>
        <taxon>Sordariales</taxon>
        <taxon>Podosporaceae</taxon>
        <taxon>Podospora</taxon>
    </lineage>
</organism>
<reference evidence="1" key="2">
    <citation type="submission" date="2023-05" db="EMBL/GenBank/DDBJ databases">
        <authorList>
            <consortium name="Lawrence Berkeley National Laboratory"/>
            <person name="Steindorff A."/>
            <person name="Hensen N."/>
            <person name="Bonometti L."/>
            <person name="Westerberg I."/>
            <person name="Brannstrom I.O."/>
            <person name="Guillou S."/>
            <person name="Cros-Aarteil S."/>
            <person name="Calhoun S."/>
            <person name="Haridas S."/>
            <person name="Kuo A."/>
            <person name="Mondo S."/>
            <person name="Pangilinan J."/>
            <person name="Riley R."/>
            <person name="Labutti K."/>
            <person name="Andreopoulos B."/>
            <person name="Lipzen A."/>
            <person name="Chen C."/>
            <person name="Yanf M."/>
            <person name="Daum C."/>
            <person name="Ng V."/>
            <person name="Clum A."/>
            <person name="Ohm R."/>
            <person name="Martin F."/>
            <person name="Silar P."/>
            <person name="Natvig D."/>
            <person name="Lalanne C."/>
            <person name="Gautier V."/>
            <person name="Ament-Velasquez S.L."/>
            <person name="Kruys A."/>
            <person name="Hutchinson M.I."/>
            <person name="Powell A.J."/>
            <person name="Barry K."/>
            <person name="Miller A.N."/>
            <person name="Grigoriev I.V."/>
            <person name="Debuchy R."/>
            <person name="Gladieux P."/>
            <person name="Thoren M.H."/>
            <person name="Johannesson H."/>
        </authorList>
    </citation>
    <scope>NUCLEOTIDE SEQUENCE</scope>
    <source>
        <strain evidence="1">PSN243</strain>
    </source>
</reference>
<protein>
    <submittedName>
        <fullName evidence="1">Uncharacterized protein</fullName>
    </submittedName>
</protein>